<keyword evidence="6" id="KW-0963">Cytoplasm</keyword>
<dbReference type="EMBL" id="JAXCGZ010009732">
    <property type="protein sequence ID" value="KAK7076304.1"/>
    <property type="molecule type" value="Genomic_DNA"/>
</dbReference>
<comment type="similarity">
    <text evidence="3">Belongs to the DapA family. NanA subfamily.</text>
</comment>
<comment type="subunit">
    <text evidence="4">Homotetramer.</text>
</comment>
<dbReference type="InterPro" id="IPR013785">
    <property type="entry name" value="Aldolase_TIM"/>
</dbReference>
<accession>A0AAN8XBJ7</accession>
<evidence type="ECO:0000313" key="11">
    <source>
        <dbReference type="EMBL" id="KAK7076304.1"/>
    </source>
</evidence>
<proteinExistence type="inferred from homology"/>
<comment type="subcellular location">
    <subcellularLocation>
        <location evidence="1">Cytoplasm</location>
    </subcellularLocation>
</comment>
<keyword evidence="7" id="KW-0456">Lyase</keyword>
<dbReference type="AlphaFoldDB" id="A0AAN8XBJ7"/>
<evidence type="ECO:0000256" key="3">
    <source>
        <dbReference type="ARBA" id="ARBA00006324"/>
    </source>
</evidence>
<dbReference type="GO" id="GO:0008747">
    <property type="term" value="F:N-acetylneuraminate lyase activity"/>
    <property type="evidence" value="ECO:0007669"/>
    <property type="project" value="UniProtKB-EC"/>
</dbReference>
<dbReference type="PANTHER" id="PTHR12128:SF21">
    <property type="entry name" value="N-ACETYLNEURAMINATE LYASE"/>
    <property type="match status" value="1"/>
</dbReference>
<organism evidence="11 12">
    <name type="scientific">Halocaridina rubra</name>
    <name type="common">Hawaiian red shrimp</name>
    <dbReference type="NCBI Taxonomy" id="373956"/>
    <lineage>
        <taxon>Eukaryota</taxon>
        <taxon>Metazoa</taxon>
        <taxon>Ecdysozoa</taxon>
        <taxon>Arthropoda</taxon>
        <taxon>Crustacea</taxon>
        <taxon>Multicrustacea</taxon>
        <taxon>Malacostraca</taxon>
        <taxon>Eumalacostraca</taxon>
        <taxon>Eucarida</taxon>
        <taxon>Decapoda</taxon>
        <taxon>Pleocyemata</taxon>
        <taxon>Caridea</taxon>
        <taxon>Atyoidea</taxon>
        <taxon>Atyidae</taxon>
        <taxon>Halocaridina</taxon>
    </lineage>
</organism>
<evidence type="ECO:0000256" key="4">
    <source>
        <dbReference type="ARBA" id="ARBA00011881"/>
    </source>
</evidence>
<evidence type="ECO:0000256" key="2">
    <source>
        <dbReference type="ARBA" id="ARBA00004878"/>
    </source>
</evidence>
<keyword evidence="8" id="KW-0704">Schiff base</keyword>
<keyword evidence="12" id="KW-1185">Reference proteome</keyword>
<name>A0AAN8XBJ7_HALRR</name>
<evidence type="ECO:0000256" key="9">
    <source>
        <dbReference type="ARBA" id="ARBA00023277"/>
    </source>
</evidence>
<comment type="pathway">
    <text evidence="2">Amino-sugar metabolism; N-acetylneuraminate degradation.</text>
</comment>
<dbReference type="Gene3D" id="3.20.20.70">
    <property type="entry name" value="Aldolase class I"/>
    <property type="match status" value="1"/>
</dbReference>
<evidence type="ECO:0000256" key="1">
    <source>
        <dbReference type="ARBA" id="ARBA00004496"/>
    </source>
</evidence>
<evidence type="ECO:0000313" key="12">
    <source>
        <dbReference type="Proteomes" id="UP001381693"/>
    </source>
</evidence>
<dbReference type="GO" id="GO:0005737">
    <property type="term" value="C:cytoplasm"/>
    <property type="evidence" value="ECO:0007669"/>
    <property type="project" value="UniProtKB-SubCell"/>
</dbReference>
<dbReference type="Proteomes" id="UP001381693">
    <property type="component" value="Unassembled WGS sequence"/>
</dbReference>
<sequence length="164" mass="18403">MKPFTFKGMMAPTCAPFRSDSSLNLDVIPAYAKWLNNNGVTAVWVNGTAGEGMSMTVSERKAIAEAWMKCRDHIPTVIMQCGAGCFTDTLELVRHAESLNVEGIALLPNLFDRPKSTEDLVDYMEEVSKACPNTPLFYYHIPMKTAVNCEYKRPSQVFRQRESL</sequence>
<dbReference type="PANTHER" id="PTHR12128">
    <property type="entry name" value="DIHYDRODIPICOLINATE SYNTHASE"/>
    <property type="match status" value="1"/>
</dbReference>
<protein>
    <recommendedName>
        <fullName evidence="5">N-acetylneuraminate lyase</fullName>
        <ecNumber evidence="5">4.1.3.3</ecNumber>
    </recommendedName>
</protein>
<dbReference type="Pfam" id="PF00701">
    <property type="entry name" value="DHDPS"/>
    <property type="match status" value="1"/>
</dbReference>
<evidence type="ECO:0000256" key="5">
    <source>
        <dbReference type="ARBA" id="ARBA00012911"/>
    </source>
</evidence>
<reference evidence="11 12" key="1">
    <citation type="submission" date="2023-11" db="EMBL/GenBank/DDBJ databases">
        <title>Halocaridina rubra genome assembly.</title>
        <authorList>
            <person name="Smith C."/>
        </authorList>
    </citation>
    <scope>NUCLEOTIDE SEQUENCE [LARGE SCALE GENOMIC DNA]</scope>
    <source>
        <strain evidence="11">EP-1</strain>
        <tissue evidence="11">Whole</tissue>
    </source>
</reference>
<evidence type="ECO:0000256" key="10">
    <source>
        <dbReference type="ARBA" id="ARBA00044906"/>
    </source>
</evidence>
<dbReference type="SUPFAM" id="SSF51569">
    <property type="entry name" value="Aldolase"/>
    <property type="match status" value="1"/>
</dbReference>
<evidence type="ECO:0000256" key="8">
    <source>
        <dbReference type="ARBA" id="ARBA00023270"/>
    </source>
</evidence>
<evidence type="ECO:0000256" key="6">
    <source>
        <dbReference type="ARBA" id="ARBA00022490"/>
    </source>
</evidence>
<dbReference type="PRINTS" id="PR00146">
    <property type="entry name" value="DHPICSNTHASE"/>
</dbReference>
<keyword evidence="9" id="KW-0119">Carbohydrate metabolism</keyword>
<gene>
    <name evidence="11" type="ORF">SK128_003804</name>
</gene>
<comment type="caution">
    <text evidence="11">The sequence shown here is derived from an EMBL/GenBank/DDBJ whole genome shotgun (WGS) entry which is preliminary data.</text>
</comment>
<evidence type="ECO:0000256" key="7">
    <source>
        <dbReference type="ARBA" id="ARBA00023239"/>
    </source>
</evidence>
<comment type="catalytic activity">
    <reaction evidence="10">
        <text>aceneuramate = aldehydo-N-acetyl-D-mannosamine + pyruvate</text>
        <dbReference type="Rhea" id="RHEA:23296"/>
        <dbReference type="ChEBI" id="CHEBI:15361"/>
        <dbReference type="ChEBI" id="CHEBI:17122"/>
        <dbReference type="ChEBI" id="CHEBI:173083"/>
        <dbReference type="EC" id="4.1.3.3"/>
    </reaction>
</comment>
<dbReference type="EC" id="4.1.3.3" evidence="5"/>
<dbReference type="InterPro" id="IPR002220">
    <property type="entry name" value="DapA-like"/>
</dbReference>